<dbReference type="Proteomes" id="UP000248806">
    <property type="component" value="Unassembled WGS sequence"/>
</dbReference>
<comment type="similarity">
    <text evidence="1">Belongs to the ABC transporter superfamily.</text>
</comment>
<dbReference type="PROSITE" id="PS50893">
    <property type="entry name" value="ABC_TRANSPORTER_2"/>
    <property type="match status" value="1"/>
</dbReference>
<dbReference type="InterPro" id="IPR050763">
    <property type="entry name" value="ABC_transporter_ATP-binding"/>
</dbReference>
<dbReference type="EMBL" id="QKUF01000013">
    <property type="protein sequence ID" value="PZW27153.1"/>
    <property type="molecule type" value="Genomic_DNA"/>
</dbReference>
<organism evidence="6 7">
    <name type="scientific">Thermosporothrix hazakensis</name>
    <dbReference type="NCBI Taxonomy" id="644383"/>
    <lineage>
        <taxon>Bacteria</taxon>
        <taxon>Bacillati</taxon>
        <taxon>Chloroflexota</taxon>
        <taxon>Ktedonobacteria</taxon>
        <taxon>Ktedonobacterales</taxon>
        <taxon>Thermosporotrichaceae</taxon>
        <taxon>Thermosporothrix</taxon>
    </lineage>
</organism>
<evidence type="ECO:0000313" key="6">
    <source>
        <dbReference type="EMBL" id="PZW27153.1"/>
    </source>
</evidence>
<protein>
    <submittedName>
        <fullName evidence="6">ABC-2 type transport system ATP-binding protein</fullName>
    </submittedName>
</protein>
<dbReference type="SUPFAM" id="SSF52540">
    <property type="entry name" value="P-loop containing nucleoside triphosphate hydrolases"/>
    <property type="match status" value="1"/>
</dbReference>
<evidence type="ECO:0000259" key="5">
    <source>
        <dbReference type="PROSITE" id="PS50893"/>
    </source>
</evidence>
<gene>
    <name evidence="6" type="ORF">EI42_03716</name>
</gene>
<keyword evidence="3" id="KW-0547">Nucleotide-binding</keyword>
<comment type="caution">
    <text evidence="6">The sequence shown here is derived from an EMBL/GenBank/DDBJ whole genome shotgun (WGS) entry which is preliminary data.</text>
</comment>
<dbReference type="SMART" id="SM00382">
    <property type="entry name" value="AAA"/>
    <property type="match status" value="1"/>
</dbReference>
<dbReference type="GO" id="GO:0016887">
    <property type="term" value="F:ATP hydrolysis activity"/>
    <property type="evidence" value="ECO:0007669"/>
    <property type="project" value="InterPro"/>
</dbReference>
<keyword evidence="7" id="KW-1185">Reference proteome</keyword>
<dbReference type="PANTHER" id="PTHR42711:SF5">
    <property type="entry name" value="ABC TRANSPORTER ATP-BINDING PROTEIN NATA"/>
    <property type="match status" value="1"/>
</dbReference>
<dbReference type="InterPro" id="IPR003439">
    <property type="entry name" value="ABC_transporter-like_ATP-bd"/>
</dbReference>
<evidence type="ECO:0000256" key="3">
    <source>
        <dbReference type="ARBA" id="ARBA00022741"/>
    </source>
</evidence>
<reference evidence="6 7" key="1">
    <citation type="submission" date="2018-06" db="EMBL/GenBank/DDBJ databases">
        <title>Genomic Encyclopedia of Archaeal and Bacterial Type Strains, Phase II (KMG-II): from individual species to whole genera.</title>
        <authorList>
            <person name="Goeker M."/>
        </authorList>
    </citation>
    <scope>NUCLEOTIDE SEQUENCE [LARGE SCALE GENOMIC DNA]</scope>
    <source>
        <strain evidence="6 7">ATCC BAA-1881</strain>
    </source>
</reference>
<evidence type="ECO:0000256" key="2">
    <source>
        <dbReference type="ARBA" id="ARBA00022448"/>
    </source>
</evidence>
<dbReference type="InterPro" id="IPR003593">
    <property type="entry name" value="AAA+_ATPase"/>
</dbReference>
<accession>A0A326U5V3</accession>
<dbReference type="OrthoDB" id="152685at2"/>
<proteinExistence type="inferred from homology"/>
<dbReference type="GO" id="GO:0005524">
    <property type="term" value="F:ATP binding"/>
    <property type="evidence" value="ECO:0007669"/>
    <property type="project" value="UniProtKB-KW"/>
</dbReference>
<keyword evidence="2" id="KW-0813">Transport</keyword>
<evidence type="ECO:0000313" key="7">
    <source>
        <dbReference type="Proteomes" id="UP000248806"/>
    </source>
</evidence>
<dbReference type="RefSeq" id="WP_111324069.1">
    <property type="nucleotide sequence ID" value="NZ_BIFX01000002.1"/>
</dbReference>
<dbReference type="PANTHER" id="PTHR42711">
    <property type="entry name" value="ABC TRANSPORTER ATP-BINDING PROTEIN"/>
    <property type="match status" value="1"/>
</dbReference>
<dbReference type="CDD" id="cd03230">
    <property type="entry name" value="ABC_DR_subfamily_A"/>
    <property type="match status" value="1"/>
</dbReference>
<dbReference type="InterPro" id="IPR027417">
    <property type="entry name" value="P-loop_NTPase"/>
</dbReference>
<dbReference type="AlphaFoldDB" id="A0A326U5V3"/>
<dbReference type="Gene3D" id="3.40.50.300">
    <property type="entry name" value="P-loop containing nucleotide triphosphate hydrolases"/>
    <property type="match status" value="1"/>
</dbReference>
<name>A0A326U5V3_THEHA</name>
<sequence>METTPNKPAIIIEQISKTYYKGKKQEINAVRPLNLTVPAGQIFGFLGPNGAGKTTTIKMICGLIRPTTGHIYVNGYDVIRERWNAMRQIGAVLEGTRNIHWRLSAWQNLLYFGRLKGCYPREIKQRGTELLHDLDLWDRRHTEIREFSRGMQQKVAIACALIADPPVILLDEPTLGLDIEAARVVKEWIWKLAHERGKTIVLTTHQLDIAQALCHRIAIIQKGSILADQPLDVLLDKLGPGEFYSIKIKGTLTSQQRQDFPAFTIETEDENTILSGRLENQTMLQETLARLIQLNLNVLSMSREEPNLEDIFIDLIDGARKGDTHEHHLTSALQ</sequence>
<keyword evidence="4 6" id="KW-0067">ATP-binding</keyword>
<evidence type="ECO:0000256" key="1">
    <source>
        <dbReference type="ARBA" id="ARBA00005417"/>
    </source>
</evidence>
<evidence type="ECO:0000256" key="4">
    <source>
        <dbReference type="ARBA" id="ARBA00022840"/>
    </source>
</evidence>
<feature type="domain" description="ABC transporter" evidence="5">
    <location>
        <begin position="10"/>
        <end position="247"/>
    </location>
</feature>
<dbReference type="Pfam" id="PF00005">
    <property type="entry name" value="ABC_tran"/>
    <property type="match status" value="1"/>
</dbReference>